<evidence type="ECO:0000313" key="1">
    <source>
        <dbReference type="EMBL" id="CAG9313021.1"/>
    </source>
</evidence>
<accession>A0AAU9IF29</accession>
<dbReference type="EMBL" id="CAJZBQ010000009">
    <property type="protein sequence ID" value="CAG9313021.1"/>
    <property type="molecule type" value="Genomic_DNA"/>
</dbReference>
<protein>
    <submittedName>
        <fullName evidence="1">Uncharacterized protein</fullName>
    </submittedName>
</protein>
<reference evidence="1" key="1">
    <citation type="submission" date="2021-09" db="EMBL/GenBank/DDBJ databases">
        <authorList>
            <consortium name="AG Swart"/>
            <person name="Singh M."/>
            <person name="Singh A."/>
            <person name="Seah K."/>
            <person name="Emmerich C."/>
        </authorList>
    </citation>
    <scope>NUCLEOTIDE SEQUENCE</scope>
    <source>
        <strain evidence="1">ATCC30299</strain>
    </source>
</reference>
<gene>
    <name evidence="1" type="ORF">BSTOLATCC_MIC7806</name>
</gene>
<dbReference type="Gene3D" id="2.60.120.920">
    <property type="match status" value="1"/>
</dbReference>
<evidence type="ECO:0000313" key="2">
    <source>
        <dbReference type="Proteomes" id="UP001162131"/>
    </source>
</evidence>
<dbReference type="InterPro" id="IPR011009">
    <property type="entry name" value="Kinase-like_dom_sf"/>
</dbReference>
<comment type="caution">
    <text evidence="1">The sequence shown here is derived from an EMBL/GenBank/DDBJ whole genome shotgun (WGS) entry which is preliminary data.</text>
</comment>
<organism evidence="1 2">
    <name type="scientific">Blepharisma stoltei</name>
    <dbReference type="NCBI Taxonomy" id="1481888"/>
    <lineage>
        <taxon>Eukaryota</taxon>
        <taxon>Sar</taxon>
        <taxon>Alveolata</taxon>
        <taxon>Ciliophora</taxon>
        <taxon>Postciliodesmatophora</taxon>
        <taxon>Heterotrichea</taxon>
        <taxon>Heterotrichida</taxon>
        <taxon>Blepharismidae</taxon>
        <taxon>Blepharisma</taxon>
    </lineage>
</organism>
<dbReference type="SUPFAM" id="SSF56112">
    <property type="entry name" value="Protein kinase-like (PK-like)"/>
    <property type="match status" value="1"/>
</dbReference>
<name>A0AAU9IF29_9CILI</name>
<proteinExistence type="predicted"/>
<dbReference type="AlphaFoldDB" id="A0AAU9IF29"/>
<dbReference type="Proteomes" id="UP001162131">
    <property type="component" value="Unassembled WGS sequence"/>
</dbReference>
<sequence length="852" mass="97634">MESLDQIWEELHSHNAAEMIIPLDSPIMLPNPYSNEEYSLTHYFQQSTNAFIGKDLGNNQFHIKILPCSSFDHVKIIHHNLKLLRQNSQALKLVEIKDIFEYKEEGYWMVIIVNELLDGYSLDEFTNLIAQHEIQSSLSKDTCIWVFLTILDIIEEADKVGILLGSLLPDSIIIYKNPDEKNNPYGVKISVTSKHPLFCGKSKLEHLYPPQAKRNLIDGEIWGAGISLYTLIGVKKLNEIPPLRELDEEARSGQLPIKFNDPALEHILKRTFKDSNAQSIFTHSFVKVWKGLFNNDPSLIEPISFNELHVLNSGLLFDSELARSLSIKKILEIGIENSSQTCQYLNKYEILNHFLKLCISFDWSNHLNLLDSLFLISGNKLSSQTFKEFLTEIGFLSLMPLTMAQEVNQYTISKFVENFIGNNTLTMLQIIKDCRMADKILTKATWRRENPKHEEDEKFIRSTMPFYGPNSIEIIESAYNILGMNEIATIEALHEVPFYFKLENCEALIKMLHGVVKRGLKNQKNQENITYMLKEVVLILGEILILPSLLQNHHVKGACISHDKEKYFSYLGKNPLLLECLECGGSYCTICYLICHKNHRRRFLHYNQPHFRCSCTQEHEGNNIDPAQFILPVYRQQFSFELSDGTTQTTNNFKSDGHLEIKTAEPIANNWNELHRGVVAYFEVKILKAGSNEDITIELKGSGFAYHSLTGVITKDSIEISKGPRFGSYDTVGMGLTSHHKLFVTFNGLIVHPLLDFDSIVEIRPLVVINGTGYEIEIKLRNWMFCSAENVGQEGYSNELFKLCEPTLEMLCKQINRLKKKNSDSGTVTLHEMFREVLETLKRPALLKKLKK</sequence>
<dbReference type="InterPro" id="IPR043136">
    <property type="entry name" value="B30.2/SPRY_sf"/>
</dbReference>
<keyword evidence="2" id="KW-1185">Reference proteome</keyword>